<keyword evidence="3 7" id="KW-0812">Transmembrane</keyword>
<feature type="transmembrane region" description="Helical" evidence="7">
    <location>
        <begin position="198"/>
        <end position="218"/>
    </location>
</feature>
<dbReference type="EMBL" id="MCFC01000003">
    <property type="protein sequence ID" value="ORY34270.1"/>
    <property type="molecule type" value="Genomic_DNA"/>
</dbReference>
<dbReference type="Proteomes" id="UP000193986">
    <property type="component" value="Unassembled WGS sequence"/>
</dbReference>
<evidence type="ECO:0000256" key="4">
    <source>
        <dbReference type="ARBA" id="ARBA00022989"/>
    </source>
</evidence>
<feature type="compositionally biased region" description="Basic and acidic residues" evidence="6">
    <location>
        <begin position="1"/>
        <end position="13"/>
    </location>
</feature>
<keyword evidence="4 7" id="KW-1133">Transmembrane helix</keyword>
<feature type="transmembrane region" description="Helical" evidence="7">
    <location>
        <begin position="92"/>
        <end position="113"/>
    </location>
</feature>
<dbReference type="InParanoid" id="A0A1Y2BI69"/>
<comment type="caution">
    <text evidence="8">The sequence shown here is derived from an EMBL/GenBank/DDBJ whole genome shotgun (WGS) entry which is preliminary data.</text>
</comment>
<feature type="transmembrane region" description="Helical" evidence="7">
    <location>
        <begin position="167"/>
        <end position="186"/>
    </location>
</feature>
<dbReference type="Gene3D" id="1.20.1250.20">
    <property type="entry name" value="MFS general substrate transporter like domains"/>
    <property type="match status" value="2"/>
</dbReference>
<dbReference type="SUPFAM" id="SSF103473">
    <property type="entry name" value="MFS general substrate transporter"/>
    <property type="match status" value="1"/>
</dbReference>
<organism evidence="8 9">
    <name type="scientific">Naematelia encephala</name>
    <dbReference type="NCBI Taxonomy" id="71784"/>
    <lineage>
        <taxon>Eukaryota</taxon>
        <taxon>Fungi</taxon>
        <taxon>Dikarya</taxon>
        <taxon>Basidiomycota</taxon>
        <taxon>Agaricomycotina</taxon>
        <taxon>Tremellomycetes</taxon>
        <taxon>Tremellales</taxon>
        <taxon>Naemateliaceae</taxon>
        <taxon>Naematelia</taxon>
    </lineage>
</organism>
<evidence type="ECO:0000256" key="3">
    <source>
        <dbReference type="ARBA" id="ARBA00022692"/>
    </source>
</evidence>
<comment type="subcellular location">
    <subcellularLocation>
        <location evidence="1">Membrane</location>
        <topology evidence="1">Multi-pass membrane protein</topology>
    </subcellularLocation>
</comment>
<feature type="transmembrane region" description="Helical" evidence="7">
    <location>
        <begin position="330"/>
        <end position="350"/>
    </location>
</feature>
<reference evidence="8 9" key="1">
    <citation type="submission" date="2016-07" db="EMBL/GenBank/DDBJ databases">
        <title>Pervasive Adenine N6-methylation of Active Genes in Fungi.</title>
        <authorList>
            <consortium name="DOE Joint Genome Institute"/>
            <person name="Mondo S.J."/>
            <person name="Dannebaum R.O."/>
            <person name="Kuo R.C."/>
            <person name="Labutti K."/>
            <person name="Haridas S."/>
            <person name="Kuo A."/>
            <person name="Salamov A."/>
            <person name="Ahrendt S.R."/>
            <person name="Lipzen A."/>
            <person name="Sullivan W."/>
            <person name="Andreopoulos W.B."/>
            <person name="Clum A."/>
            <person name="Lindquist E."/>
            <person name="Daum C."/>
            <person name="Ramamoorthy G.K."/>
            <person name="Gryganskyi A."/>
            <person name="Culley D."/>
            <person name="Magnuson J.K."/>
            <person name="James T.Y."/>
            <person name="O'Malley M.A."/>
            <person name="Stajich J.E."/>
            <person name="Spatafora J.W."/>
            <person name="Visel A."/>
            <person name="Grigoriev I.V."/>
        </authorList>
    </citation>
    <scope>NUCLEOTIDE SEQUENCE [LARGE SCALE GENOMIC DNA]</scope>
    <source>
        <strain evidence="8 9">68-887.2</strain>
    </source>
</reference>
<dbReference type="FunFam" id="1.20.1250.20:FF:000013">
    <property type="entry name" value="MFS general substrate transporter"/>
    <property type="match status" value="1"/>
</dbReference>
<evidence type="ECO:0000256" key="6">
    <source>
        <dbReference type="SAM" id="MobiDB-lite"/>
    </source>
</evidence>
<dbReference type="FunFam" id="1.20.1250.20:FF:000018">
    <property type="entry name" value="MFS transporter permease"/>
    <property type="match status" value="1"/>
</dbReference>
<feature type="transmembrane region" description="Helical" evidence="7">
    <location>
        <begin position="227"/>
        <end position="247"/>
    </location>
</feature>
<evidence type="ECO:0000256" key="5">
    <source>
        <dbReference type="ARBA" id="ARBA00023136"/>
    </source>
</evidence>
<keyword evidence="9" id="KW-1185">Reference proteome</keyword>
<evidence type="ECO:0000313" key="8">
    <source>
        <dbReference type="EMBL" id="ORY34270.1"/>
    </source>
</evidence>
<dbReference type="PANTHER" id="PTHR43791:SF36">
    <property type="entry name" value="TRANSPORTER, PUTATIVE (AFU_ORTHOLOGUE AFUA_6G08340)-RELATED"/>
    <property type="match status" value="1"/>
</dbReference>
<dbReference type="AlphaFoldDB" id="A0A1Y2BI69"/>
<protein>
    <submittedName>
        <fullName evidence="8">Major facilitator superfamily domain-containing protein</fullName>
    </submittedName>
</protein>
<feature type="transmembrane region" description="Helical" evidence="7">
    <location>
        <begin position="138"/>
        <end position="160"/>
    </location>
</feature>
<feature type="compositionally biased region" description="Polar residues" evidence="6">
    <location>
        <begin position="21"/>
        <end position="31"/>
    </location>
</feature>
<accession>A0A1Y2BI69</accession>
<dbReference type="GO" id="GO:0022857">
    <property type="term" value="F:transmembrane transporter activity"/>
    <property type="evidence" value="ECO:0007669"/>
    <property type="project" value="InterPro"/>
</dbReference>
<proteinExistence type="predicted"/>
<feature type="region of interest" description="Disordered" evidence="6">
    <location>
        <begin position="1"/>
        <end position="78"/>
    </location>
</feature>
<name>A0A1Y2BI69_9TREE</name>
<feature type="compositionally biased region" description="Basic and acidic residues" evidence="6">
    <location>
        <begin position="33"/>
        <end position="45"/>
    </location>
</feature>
<evidence type="ECO:0000256" key="2">
    <source>
        <dbReference type="ARBA" id="ARBA00022448"/>
    </source>
</evidence>
<feature type="transmembrane region" description="Helical" evidence="7">
    <location>
        <begin position="362"/>
        <end position="382"/>
    </location>
</feature>
<dbReference type="Pfam" id="PF07690">
    <property type="entry name" value="MFS_1"/>
    <property type="match status" value="1"/>
</dbReference>
<evidence type="ECO:0000313" key="9">
    <source>
        <dbReference type="Proteomes" id="UP000193986"/>
    </source>
</evidence>
<sequence length="546" mass="59475">MVRHAAFSEKPAEDIVPPPSHGTTDDNNTAFQEKPEDPIHTDQHPMYDGSSSLAPTGTRGTDAEKASQSGLVRDDDESRAFKEENKKAVRKLLLKLDVAILPFAVLLYLSAYLDRGNLANARLQGLEEQVLNNNDTNYSVALVCFFVTYIVFSVPGTLLAKQINPSWSIAGGAMIWSIAATCQAAVHNRGGLFACRLFVGIGEACFGQAMAFHLSLWYTKTDLAKRIGLFISAGALSGAFGGLIAFGTSSIKHASIDQWRILFLIEGCPSVLLAICVCLFMPSRPETSRYLTEEQRTLCLTRLNAESSVDSSIGIDWKGVMRCLTDWKTYVISIAYSCMNLGLGSVGGFLPTIIKGLGYSNARAQLFTVPPYAVALVFMLLLTSFSDHFQTRGLPAASVFCIGIIGWGLLLGLDATTNYHARYFGCICVVVAGYTNIPIIMSWQSGNTGNQSQRAASLGMLNALGQCLSLAAAFLFPSKEKPQYTKGTAINLAFQCMGLIIVLCMTAWYRWENRRRDRVEGGRPSKGSGLETITKYDLAPGFRYVV</sequence>
<feature type="transmembrane region" description="Helical" evidence="7">
    <location>
        <begin position="419"/>
        <end position="443"/>
    </location>
</feature>
<keyword evidence="5 7" id="KW-0472">Membrane</keyword>
<dbReference type="InterPro" id="IPR036259">
    <property type="entry name" value="MFS_trans_sf"/>
</dbReference>
<feature type="transmembrane region" description="Helical" evidence="7">
    <location>
        <begin position="259"/>
        <end position="281"/>
    </location>
</feature>
<feature type="compositionally biased region" description="Polar residues" evidence="6">
    <location>
        <begin position="49"/>
        <end position="59"/>
    </location>
</feature>
<feature type="transmembrane region" description="Helical" evidence="7">
    <location>
        <begin position="394"/>
        <end position="413"/>
    </location>
</feature>
<feature type="transmembrane region" description="Helical" evidence="7">
    <location>
        <begin position="488"/>
        <end position="509"/>
    </location>
</feature>
<evidence type="ECO:0000256" key="7">
    <source>
        <dbReference type="SAM" id="Phobius"/>
    </source>
</evidence>
<gene>
    <name evidence="8" type="ORF">BCR39DRAFT_517346</name>
</gene>
<evidence type="ECO:0000256" key="1">
    <source>
        <dbReference type="ARBA" id="ARBA00004141"/>
    </source>
</evidence>
<keyword evidence="2" id="KW-0813">Transport</keyword>
<feature type="transmembrane region" description="Helical" evidence="7">
    <location>
        <begin position="455"/>
        <end position="476"/>
    </location>
</feature>
<dbReference type="OrthoDB" id="2985014at2759"/>
<dbReference type="PANTHER" id="PTHR43791">
    <property type="entry name" value="PERMEASE-RELATED"/>
    <property type="match status" value="1"/>
</dbReference>
<dbReference type="GO" id="GO:0016020">
    <property type="term" value="C:membrane"/>
    <property type="evidence" value="ECO:0007669"/>
    <property type="project" value="UniProtKB-SubCell"/>
</dbReference>
<dbReference type="InterPro" id="IPR011701">
    <property type="entry name" value="MFS"/>
</dbReference>